<organism evidence="10 11">
    <name type="scientific">Paramuricea clavata</name>
    <name type="common">Red gorgonian</name>
    <name type="synonym">Violescent sea-whip</name>
    <dbReference type="NCBI Taxonomy" id="317549"/>
    <lineage>
        <taxon>Eukaryota</taxon>
        <taxon>Metazoa</taxon>
        <taxon>Cnidaria</taxon>
        <taxon>Anthozoa</taxon>
        <taxon>Octocorallia</taxon>
        <taxon>Malacalcyonacea</taxon>
        <taxon>Plexauridae</taxon>
        <taxon>Paramuricea</taxon>
    </lineage>
</organism>
<reference evidence="10" key="1">
    <citation type="submission" date="2020-04" db="EMBL/GenBank/DDBJ databases">
        <authorList>
            <person name="Alioto T."/>
            <person name="Alioto T."/>
            <person name="Gomez Garrido J."/>
        </authorList>
    </citation>
    <scope>NUCLEOTIDE SEQUENCE</scope>
    <source>
        <strain evidence="10">A484AB</strain>
    </source>
</reference>
<comment type="subcellular location">
    <subcellularLocation>
        <location evidence="1">Cytoplasm</location>
    </subcellularLocation>
</comment>
<keyword evidence="11" id="KW-1185">Reference proteome</keyword>
<feature type="compositionally biased region" description="Acidic residues" evidence="9">
    <location>
        <begin position="124"/>
        <end position="137"/>
    </location>
</feature>
<dbReference type="Pfam" id="PF12171">
    <property type="entry name" value="zf-C2H2_jaz"/>
    <property type="match status" value="1"/>
</dbReference>
<dbReference type="AlphaFoldDB" id="A0A6S7IV40"/>
<dbReference type="SUPFAM" id="SSF57667">
    <property type="entry name" value="beta-beta-alpha zinc fingers"/>
    <property type="match status" value="2"/>
</dbReference>
<dbReference type="InterPro" id="IPR036236">
    <property type="entry name" value="Znf_C2H2_sf"/>
</dbReference>
<dbReference type="InterPro" id="IPR040025">
    <property type="entry name" value="Znf622/Rei1/Reh1"/>
</dbReference>
<keyword evidence="6" id="KW-0863">Zinc-finger</keyword>
<protein>
    <submittedName>
        <fullName evidence="10">Zinc finger 622-like</fullName>
    </submittedName>
</protein>
<keyword evidence="5" id="KW-0677">Repeat</keyword>
<dbReference type="SMART" id="SM00451">
    <property type="entry name" value="ZnF_U1"/>
    <property type="match status" value="2"/>
</dbReference>
<keyword evidence="2" id="KW-0963">Cytoplasm</keyword>
<comment type="similarity">
    <text evidence="8">Belongs to the REI1 family.</text>
</comment>
<dbReference type="Proteomes" id="UP001152795">
    <property type="component" value="Unassembled WGS sequence"/>
</dbReference>
<dbReference type="PROSITE" id="PS00028">
    <property type="entry name" value="ZINC_FINGER_C2H2_1"/>
    <property type="match status" value="2"/>
</dbReference>
<dbReference type="Pfam" id="PF12756">
    <property type="entry name" value="zf-C2H2_2"/>
    <property type="match status" value="1"/>
</dbReference>
<accession>A0A6S7IV40</accession>
<keyword evidence="7" id="KW-0862">Zinc</keyword>
<dbReference type="GO" id="GO:0005737">
    <property type="term" value="C:cytoplasm"/>
    <property type="evidence" value="ECO:0007669"/>
    <property type="project" value="UniProtKB-SubCell"/>
</dbReference>
<evidence type="ECO:0000256" key="8">
    <source>
        <dbReference type="ARBA" id="ARBA00034126"/>
    </source>
</evidence>
<dbReference type="PANTHER" id="PTHR13182:SF8">
    <property type="entry name" value="CYTOPLASMIC 60S SUBUNIT BIOGENESIS FACTOR ZNF622"/>
    <property type="match status" value="1"/>
</dbReference>
<evidence type="ECO:0000256" key="7">
    <source>
        <dbReference type="ARBA" id="ARBA00022833"/>
    </source>
</evidence>
<dbReference type="GO" id="GO:0042273">
    <property type="term" value="P:ribosomal large subunit biogenesis"/>
    <property type="evidence" value="ECO:0007669"/>
    <property type="project" value="TreeGrafter"/>
</dbReference>
<evidence type="ECO:0000256" key="3">
    <source>
        <dbReference type="ARBA" id="ARBA00022517"/>
    </source>
</evidence>
<dbReference type="EMBL" id="CACRXK020011213">
    <property type="protein sequence ID" value="CAB4020980.1"/>
    <property type="molecule type" value="Genomic_DNA"/>
</dbReference>
<evidence type="ECO:0000256" key="6">
    <source>
        <dbReference type="ARBA" id="ARBA00022771"/>
    </source>
</evidence>
<evidence type="ECO:0000256" key="1">
    <source>
        <dbReference type="ARBA" id="ARBA00004496"/>
    </source>
</evidence>
<proteinExistence type="inferred from homology"/>
<dbReference type="InterPro" id="IPR003604">
    <property type="entry name" value="Matrin/U1-like-C_Znf_C2H2"/>
</dbReference>
<feature type="compositionally biased region" description="Basic and acidic residues" evidence="9">
    <location>
        <begin position="93"/>
        <end position="114"/>
    </location>
</feature>
<dbReference type="SMART" id="SM00355">
    <property type="entry name" value="ZnF_C2H2"/>
    <property type="match status" value="4"/>
</dbReference>
<gene>
    <name evidence="10" type="ORF">PACLA_8A036049</name>
</gene>
<keyword evidence="4" id="KW-0479">Metal-binding</keyword>
<dbReference type="PROSITE" id="PS50157">
    <property type="entry name" value="ZINC_FINGER_C2H2_2"/>
    <property type="match status" value="1"/>
</dbReference>
<sequence>MPSYTCISCRVAFADGDVQRAHYKSDWHRYNLKRKVAEMPPVTAEAFREKVLAQKAESNEQSEEKNSKHCDVCNKFFSSENAFSNHLHSKKHKEQETKHKNDASKPANEVEIRNKRNANLSNSEPEDAESDEEYEEADDESLETTQCLFCPHFSTTFEDNMRHMTKSHSFYIPDLQYVTDLEALIGYLGEKVGLGKVCLYCNSKGKEFHSIEAVQKHMTDKGHCKIFYEGDDILEFSDFYDFTSSYPDTEPGDDNEPSETEVRLHENALSVSESTGELCLPSGGKVGHRSLRRYYKQQLRPEQVKQNQIVVRGLMSDYKLLGWSGNIGEANRLKIQHLNMKNKRQKRRELKLNVKGNKLQPHFRPQVVF</sequence>
<evidence type="ECO:0000313" key="11">
    <source>
        <dbReference type="Proteomes" id="UP001152795"/>
    </source>
</evidence>
<dbReference type="PANTHER" id="PTHR13182">
    <property type="entry name" value="ZINC FINGER PROTEIN 622"/>
    <property type="match status" value="1"/>
</dbReference>
<feature type="region of interest" description="Disordered" evidence="9">
    <location>
        <begin position="85"/>
        <end position="137"/>
    </location>
</feature>
<dbReference type="GO" id="GO:0030687">
    <property type="term" value="C:preribosome, large subunit precursor"/>
    <property type="evidence" value="ECO:0007669"/>
    <property type="project" value="TreeGrafter"/>
</dbReference>
<name>A0A6S7IV40_PARCT</name>
<dbReference type="OrthoDB" id="19329at2759"/>
<keyword evidence="3" id="KW-0690">Ribosome biogenesis</keyword>
<evidence type="ECO:0000256" key="4">
    <source>
        <dbReference type="ARBA" id="ARBA00022723"/>
    </source>
</evidence>
<dbReference type="GO" id="GO:0008270">
    <property type="term" value="F:zinc ion binding"/>
    <property type="evidence" value="ECO:0007669"/>
    <property type="project" value="UniProtKB-KW"/>
</dbReference>
<dbReference type="Gene3D" id="3.30.160.60">
    <property type="entry name" value="Classic Zinc Finger"/>
    <property type="match status" value="1"/>
</dbReference>
<evidence type="ECO:0000313" key="10">
    <source>
        <dbReference type="EMBL" id="CAB4020980.1"/>
    </source>
</evidence>
<dbReference type="InterPro" id="IPR022755">
    <property type="entry name" value="Znf_C2H2_jaz"/>
</dbReference>
<comment type="caution">
    <text evidence="10">The sequence shown here is derived from an EMBL/GenBank/DDBJ whole genome shotgun (WGS) entry which is preliminary data.</text>
</comment>
<evidence type="ECO:0000256" key="5">
    <source>
        <dbReference type="ARBA" id="ARBA00022737"/>
    </source>
</evidence>
<dbReference type="InterPro" id="IPR013087">
    <property type="entry name" value="Znf_C2H2_type"/>
</dbReference>
<evidence type="ECO:0000256" key="2">
    <source>
        <dbReference type="ARBA" id="ARBA00022490"/>
    </source>
</evidence>
<evidence type="ECO:0000256" key="9">
    <source>
        <dbReference type="SAM" id="MobiDB-lite"/>
    </source>
</evidence>
<dbReference type="InterPro" id="IPR041661">
    <property type="entry name" value="ZN622/Rei1/Reh1_Znf-C2H2"/>
</dbReference>
<dbReference type="GO" id="GO:0003676">
    <property type="term" value="F:nucleic acid binding"/>
    <property type="evidence" value="ECO:0007669"/>
    <property type="project" value="InterPro"/>
</dbReference>